<evidence type="ECO:0000256" key="1">
    <source>
        <dbReference type="SAM" id="MobiDB-lite"/>
    </source>
</evidence>
<keyword evidence="3" id="KW-1185">Reference proteome</keyword>
<feature type="compositionally biased region" description="Polar residues" evidence="1">
    <location>
        <begin position="40"/>
        <end position="53"/>
    </location>
</feature>
<gene>
    <name evidence="2" type="ORF">PCANC_26273</name>
</gene>
<proteinExistence type="predicted"/>
<dbReference type="EMBL" id="PGCJ01000749">
    <property type="protein sequence ID" value="PLW22659.1"/>
    <property type="molecule type" value="Genomic_DNA"/>
</dbReference>
<comment type="caution">
    <text evidence="2">The sequence shown here is derived from an EMBL/GenBank/DDBJ whole genome shotgun (WGS) entry which is preliminary data.</text>
</comment>
<evidence type="ECO:0000313" key="3">
    <source>
        <dbReference type="Proteomes" id="UP000235388"/>
    </source>
</evidence>
<sequence>MSEAEVRKSTHGLGAGHIYPQQTSKPDLDTQAGDAPQWNLPASTQTTWTNQGPASKKSPGPAQIQRPAAQLKSRHAAGCGQRRGTTLKPPSIRKT</sequence>
<evidence type="ECO:0000313" key="2">
    <source>
        <dbReference type="EMBL" id="PLW22659.1"/>
    </source>
</evidence>
<name>A0A2N5TAW9_9BASI</name>
<dbReference type="AlphaFoldDB" id="A0A2N5TAW9"/>
<protein>
    <submittedName>
        <fullName evidence="2">Uncharacterized protein</fullName>
    </submittedName>
</protein>
<accession>A0A2N5TAW9</accession>
<dbReference type="Proteomes" id="UP000235388">
    <property type="component" value="Unassembled WGS sequence"/>
</dbReference>
<organism evidence="2 3">
    <name type="scientific">Puccinia coronata f. sp. avenae</name>
    <dbReference type="NCBI Taxonomy" id="200324"/>
    <lineage>
        <taxon>Eukaryota</taxon>
        <taxon>Fungi</taxon>
        <taxon>Dikarya</taxon>
        <taxon>Basidiomycota</taxon>
        <taxon>Pucciniomycotina</taxon>
        <taxon>Pucciniomycetes</taxon>
        <taxon>Pucciniales</taxon>
        <taxon>Pucciniaceae</taxon>
        <taxon>Puccinia</taxon>
    </lineage>
</organism>
<reference evidence="2 3" key="1">
    <citation type="submission" date="2017-11" db="EMBL/GenBank/DDBJ databases">
        <title>De novo assembly and phasing of dikaryotic genomes from two isolates of Puccinia coronata f. sp. avenae, the causal agent of oat crown rust.</title>
        <authorList>
            <person name="Miller M.E."/>
            <person name="Zhang Y."/>
            <person name="Omidvar V."/>
            <person name="Sperschneider J."/>
            <person name="Schwessinger B."/>
            <person name="Raley C."/>
            <person name="Palmer J.M."/>
            <person name="Garnica D."/>
            <person name="Upadhyaya N."/>
            <person name="Rathjen J."/>
            <person name="Taylor J.M."/>
            <person name="Park R.F."/>
            <person name="Dodds P.N."/>
            <person name="Hirsch C.D."/>
            <person name="Kianian S.F."/>
            <person name="Figueroa M."/>
        </authorList>
    </citation>
    <scope>NUCLEOTIDE SEQUENCE [LARGE SCALE GENOMIC DNA]</scope>
    <source>
        <strain evidence="2">12NC29</strain>
    </source>
</reference>
<feature type="region of interest" description="Disordered" evidence="1">
    <location>
        <begin position="1"/>
        <end position="95"/>
    </location>
</feature>